<proteinExistence type="predicted"/>
<dbReference type="PRINTS" id="PR00111">
    <property type="entry name" value="ABHYDROLASE"/>
</dbReference>
<feature type="domain" description="AB hydrolase-1" evidence="2">
    <location>
        <begin position="8"/>
        <end position="237"/>
    </location>
</feature>
<reference evidence="3" key="1">
    <citation type="journal article" date="2020" name="mSystems">
        <title>Genome- and Community-Level Interaction Insights into Carbon Utilization and Element Cycling Functions of Hydrothermarchaeota in Hydrothermal Sediment.</title>
        <authorList>
            <person name="Zhou Z."/>
            <person name="Liu Y."/>
            <person name="Xu W."/>
            <person name="Pan J."/>
            <person name="Luo Z.H."/>
            <person name="Li M."/>
        </authorList>
    </citation>
    <scope>NUCLEOTIDE SEQUENCE [LARGE SCALE GENOMIC DNA]</scope>
    <source>
        <strain evidence="3">HyVt-501</strain>
    </source>
</reference>
<sequence length="252" mass="28476">MKVHLPRAVLFLHAFPLSREMFAHQFEALEREGIPYVAPDYPGFGEEPALPGELTIERLTDHIVSRISALGIRKILPVGVSMGGYLMFDLWRRYRSLLEGLVFVATRAEADTEEGRKARYDLMEKVRREGTSPLVEAMLENQTSPATKRNELKMRQLRCMMEKATPEGVVATLKALAERKDSRDILPSIELPTLVVAGRDDERITPPGVVRGIAEGVKGAEFVEIEDAAHLPPFENPESFNRLLLNFLRKIW</sequence>
<evidence type="ECO:0000259" key="2">
    <source>
        <dbReference type="Pfam" id="PF00561"/>
    </source>
</evidence>
<gene>
    <name evidence="3" type="ORF">ENJ61_08345</name>
</gene>
<dbReference type="PRINTS" id="PR00412">
    <property type="entry name" value="EPOXHYDRLASE"/>
</dbReference>
<dbReference type="Pfam" id="PF00561">
    <property type="entry name" value="Abhydrolase_1"/>
    <property type="match status" value="1"/>
</dbReference>
<dbReference type="AlphaFoldDB" id="A0A7C5QAK6"/>
<dbReference type="InterPro" id="IPR000073">
    <property type="entry name" value="AB_hydrolase_1"/>
</dbReference>
<dbReference type="InterPro" id="IPR050266">
    <property type="entry name" value="AB_hydrolase_sf"/>
</dbReference>
<dbReference type="InterPro" id="IPR029058">
    <property type="entry name" value="AB_hydrolase_fold"/>
</dbReference>
<dbReference type="SUPFAM" id="SSF53474">
    <property type="entry name" value="alpha/beta-Hydrolases"/>
    <property type="match status" value="1"/>
</dbReference>
<evidence type="ECO:0000256" key="1">
    <source>
        <dbReference type="ARBA" id="ARBA00022801"/>
    </source>
</evidence>
<name>A0A7C5QAK6_AQUAO</name>
<dbReference type="GO" id="GO:0016020">
    <property type="term" value="C:membrane"/>
    <property type="evidence" value="ECO:0007669"/>
    <property type="project" value="TreeGrafter"/>
</dbReference>
<keyword evidence="1 3" id="KW-0378">Hydrolase</keyword>
<dbReference type="Gene3D" id="3.40.50.1820">
    <property type="entry name" value="alpha/beta hydrolase"/>
    <property type="match status" value="1"/>
</dbReference>
<accession>A0A7C5QAK6</accession>
<evidence type="ECO:0000313" key="3">
    <source>
        <dbReference type="EMBL" id="HHJ64899.1"/>
    </source>
</evidence>
<dbReference type="PANTHER" id="PTHR43798">
    <property type="entry name" value="MONOACYLGLYCEROL LIPASE"/>
    <property type="match status" value="1"/>
</dbReference>
<dbReference type="GO" id="GO:0016787">
    <property type="term" value="F:hydrolase activity"/>
    <property type="evidence" value="ECO:0007669"/>
    <property type="project" value="UniProtKB-KW"/>
</dbReference>
<organism evidence="3">
    <name type="scientific">Aquifex aeolicus</name>
    <dbReference type="NCBI Taxonomy" id="63363"/>
    <lineage>
        <taxon>Bacteria</taxon>
        <taxon>Pseudomonadati</taxon>
        <taxon>Aquificota</taxon>
        <taxon>Aquificia</taxon>
        <taxon>Aquificales</taxon>
        <taxon>Aquificaceae</taxon>
        <taxon>Aquifex</taxon>
    </lineage>
</organism>
<dbReference type="PANTHER" id="PTHR43798:SF31">
    <property type="entry name" value="AB HYDROLASE SUPERFAMILY PROTEIN YCLE"/>
    <property type="match status" value="1"/>
</dbReference>
<comment type="caution">
    <text evidence="3">The sequence shown here is derived from an EMBL/GenBank/DDBJ whole genome shotgun (WGS) entry which is preliminary data.</text>
</comment>
<dbReference type="EMBL" id="DRNB01000307">
    <property type="protein sequence ID" value="HHJ64899.1"/>
    <property type="molecule type" value="Genomic_DNA"/>
</dbReference>
<dbReference type="InterPro" id="IPR000639">
    <property type="entry name" value="Epox_hydrolase-like"/>
</dbReference>
<protein>
    <submittedName>
        <fullName evidence="3">Alpha/beta fold hydrolase</fullName>
    </submittedName>
</protein>
<dbReference type="Proteomes" id="UP000885792">
    <property type="component" value="Unassembled WGS sequence"/>
</dbReference>